<reference evidence="1 2" key="1">
    <citation type="journal article" date="2015" name="Genome Announc.">
        <title>Complete genome sequence of Vibrio alginolyticus ATCC 17749.</title>
        <authorList>
            <person name="Liu X.F."/>
            <person name="Cao Y."/>
            <person name="Zhang H.L."/>
            <person name="Chen Y.J."/>
            <person name="Hu C.J."/>
        </authorList>
    </citation>
    <scope>NUCLEOTIDE SEQUENCE [LARGE SCALE GENOMIC DNA]</scope>
    <source>
        <strain evidence="2">ATCC 17749 / DSM 2171 / NBRC 15630 / NCIMB 1903 / NCTC 12160 / XII-53</strain>
    </source>
</reference>
<accession>A0A2I3C541</accession>
<evidence type="ECO:0000313" key="2">
    <source>
        <dbReference type="Proteomes" id="UP000016714"/>
    </source>
</evidence>
<gene>
    <name evidence="1" type="ORF">N646_0830</name>
</gene>
<dbReference type="HOGENOM" id="CLU_3298285_0_0_6"/>
<proteinExistence type="predicted"/>
<protein>
    <submittedName>
        <fullName evidence="1">Uncharacterized protein</fullName>
    </submittedName>
</protein>
<dbReference type="EMBL" id="CP006718">
    <property type="protein sequence ID" value="AGV16663.1"/>
    <property type="molecule type" value="Genomic_DNA"/>
</dbReference>
<organism evidence="1 2">
    <name type="scientific">Vibrio alginolyticus (strain ATCC 17749 / DSM 2171 / NBRC 15630 / NCIMB 1903 / NCTC 12160 / XII-53)</name>
    <dbReference type="NCBI Taxonomy" id="1219076"/>
    <lineage>
        <taxon>Bacteria</taxon>
        <taxon>Pseudomonadati</taxon>
        <taxon>Pseudomonadota</taxon>
        <taxon>Gammaproteobacteria</taxon>
        <taxon>Vibrionales</taxon>
        <taxon>Vibrionaceae</taxon>
        <taxon>Vibrio</taxon>
    </lineage>
</organism>
<dbReference type="KEGG" id="vag:N646_0830"/>
<name>A0A2I3C541_VIBAX</name>
<dbReference type="AlphaFoldDB" id="A0A2I3C541"/>
<sequence length="40" mass="4631">MPRKLSNTMLGDILLAPITKLKMHVNSSKAHKENNVKEWR</sequence>
<evidence type="ECO:0000313" key="1">
    <source>
        <dbReference type="EMBL" id="AGV16663.1"/>
    </source>
</evidence>
<dbReference type="Proteomes" id="UP000016714">
    <property type="component" value="Chromosome 1"/>
</dbReference>